<dbReference type="Gene3D" id="2.60.120.260">
    <property type="entry name" value="Galactose-binding domain-like"/>
    <property type="match status" value="1"/>
</dbReference>
<keyword evidence="8" id="KW-1015">Disulfide bond</keyword>
<dbReference type="Gene3D" id="3.40.390.10">
    <property type="entry name" value="Collagenase (Catalytic Domain)"/>
    <property type="match status" value="1"/>
</dbReference>
<dbReference type="InterPro" id="IPR026444">
    <property type="entry name" value="Secre_tail"/>
</dbReference>
<evidence type="ECO:0000259" key="10">
    <source>
        <dbReference type="PROSITE" id="PS50853"/>
    </source>
</evidence>
<keyword evidence="4 9" id="KW-0732">Signal</keyword>
<dbReference type="Pfam" id="PF00041">
    <property type="entry name" value="fn3"/>
    <property type="match status" value="1"/>
</dbReference>
<accession>A0ABW3I4Y7</accession>
<evidence type="ECO:0000256" key="4">
    <source>
        <dbReference type="ARBA" id="ARBA00022729"/>
    </source>
</evidence>
<feature type="signal peptide" evidence="9">
    <location>
        <begin position="1"/>
        <end position="21"/>
    </location>
</feature>
<evidence type="ECO:0000313" key="13">
    <source>
        <dbReference type="Proteomes" id="UP001596997"/>
    </source>
</evidence>
<evidence type="ECO:0000259" key="11">
    <source>
        <dbReference type="PROSITE" id="PS51829"/>
    </source>
</evidence>
<dbReference type="Proteomes" id="UP001596997">
    <property type="component" value="Unassembled WGS sequence"/>
</dbReference>
<dbReference type="EMBL" id="JBHTJM010000010">
    <property type="protein sequence ID" value="MFD0964948.1"/>
    <property type="molecule type" value="Genomic_DNA"/>
</dbReference>
<dbReference type="NCBIfam" id="TIGR04183">
    <property type="entry name" value="Por_Secre_tail"/>
    <property type="match status" value="1"/>
</dbReference>
<organism evidence="12 13">
    <name type="scientific">Pseudofulvibacter geojedonensis</name>
    <dbReference type="NCBI Taxonomy" id="1123758"/>
    <lineage>
        <taxon>Bacteria</taxon>
        <taxon>Pseudomonadati</taxon>
        <taxon>Bacteroidota</taxon>
        <taxon>Flavobacteriia</taxon>
        <taxon>Flavobacteriales</taxon>
        <taxon>Flavobacteriaceae</taxon>
        <taxon>Pseudofulvibacter</taxon>
    </lineage>
</organism>
<evidence type="ECO:0000256" key="3">
    <source>
        <dbReference type="ARBA" id="ARBA00022723"/>
    </source>
</evidence>
<keyword evidence="7 12" id="KW-0482">Metalloprotease</keyword>
<dbReference type="InterPro" id="IPR036116">
    <property type="entry name" value="FN3_sf"/>
</dbReference>
<feature type="domain" description="Fibronectin type-III" evidence="10">
    <location>
        <begin position="445"/>
        <end position="536"/>
    </location>
</feature>
<feature type="chain" id="PRO_5046558083" evidence="9">
    <location>
        <begin position="22"/>
        <end position="783"/>
    </location>
</feature>
<dbReference type="CDD" id="cd00063">
    <property type="entry name" value="FN3"/>
    <property type="match status" value="1"/>
</dbReference>
<dbReference type="Pfam" id="PF01483">
    <property type="entry name" value="P_proprotein"/>
    <property type="match status" value="1"/>
</dbReference>
<dbReference type="InterPro" id="IPR024079">
    <property type="entry name" value="MetalloPept_cat_dom_sf"/>
</dbReference>
<dbReference type="SUPFAM" id="SSF49265">
    <property type="entry name" value="Fibronectin type III"/>
    <property type="match status" value="1"/>
</dbReference>
<feature type="domain" description="P/Homo B" evidence="11">
    <location>
        <begin position="532"/>
        <end position="693"/>
    </location>
</feature>
<evidence type="ECO:0000256" key="1">
    <source>
        <dbReference type="ARBA" id="ARBA00008721"/>
    </source>
</evidence>
<evidence type="ECO:0000256" key="8">
    <source>
        <dbReference type="ARBA" id="ARBA00023157"/>
    </source>
</evidence>
<dbReference type="PANTHER" id="PTHR47466">
    <property type="match status" value="1"/>
</dbReference>
<keyword evidence="6" id="KW-0862">Zinc</keyword>
<dbReference type="Pfam" id="PF18962">
    <property type="entry name" value="Por_Secre_tail"/>
    <property type="match status" value="1"/>
</dbReference>
<dbReference type="RefSeq" id="WP_377716621.1">
    <property type="nucleotide sequence ID" value="NZ_JBHTJM010000010.1"/>
</dbReference>
<dbReference type="GO" id="GO:0008237">
    <property type="term" value="F:metallopeptidase activity"/>
    <property type="evidence" value="ECO:0007669"/>
    <property type="project" value="UniProtKB-KW"/>
</dbReference>
<evidence type="ECO:0000256" key="6">
    <source>
        <dbReference type="ARBA" id="ARBA00022833"/>
    </source>
</evidence>
<dbReference type="Gene3D" id="2.60.40.10">
    <property type="entry name" value="Immunoglobulins"/>
    <property type="match status" value="1"/>
</dbReference>
<keyword evidence="5" id="KW-0378">Hydrolase</keyword>
<dbReference type="SUPFAM" id="SSF49785">
    <property type="entry name" value="Galactose-binding domain-like"/>
    <property type="match status" value="1"/>
</dbReference>
<dbReference type="InterPro" id="IPR003961">
    <property type="entry name" value="FN3_dom"/>
</dbReference>
<protein>
    <submittedName>
        <fullName evidence="12">M43 family zinc metalloprotease</fullName>
    </submittedName>
</protein>
<keyword evidence="2" id="KW-0645">Protease</keyword>
<name>A0ABW3I4Y7_9FLAO</name>
<gene>
    <name evidence="12" type="ORF">ACFQ1O_13105</name>
</gene>
<reference evidence="13" key="1">
    <citation type="journal article" date="2019" name="Int. J. Syst. Evol. Microbiol.">
        <title>The Global Catalogue of Microorganisms (GCM) 10K type strain sequencing project: providing services to taxonomists for standard genome sequencing and annotation.</title>
        <authorList>
            <consortium name="The Broad Institute Genomics Platform"/>
            <consortium name="The Broad Institute Genome Sequencing Center for Infectious Disease"/>
            <person name="Wu L."/>
            <person name="Ma J."/>
        </authorList>
    </citation>
    <scope>NUCLEOTIDE SEQUENCE [LARGE SCALE GENOMIC DNA]</scope>
    <source>
        <strain evidence="13">CCUG 62114</strain>
    </source>
</reference>
<dbReference type="InterPro" id="IPR008754">
    <property type="entry name" value="Peptidase_M43"/>
</dbReference>
<proteinExistence type="inferred from homology"/>
<dbReference type="InterPro" id="IPR008979">
    <property type="entry name" value="Galactose-bd-like_sf"/>
</dbReference>
<evidence type="ECO:0000256" key="5">
    <source>
        <dbReference type="ARBA" id="ARBA00022801"/>
    </source>
</evidence>
<keyword evidence="3" id="KW-0479">Metal-binding</keyword>
<dbReference type="PROSITE" id="PS50853">
    <property type="entry name" value="FN3"/>
    <property type="match status" value="1"/>
</dbReference>
<dbReference type="Pfam" id="PF05572">
    <property type="entry name" value="Peptidase_M43"/>
    <property type="match status" value="1"/>
</dbReference>
<evidence type="ECO:0000313" key="12">
    <source>
        <dbReference type="EMBL" id="MFD0964948.1"/>
    </source>
</evidence>
<evidence type="ECO:0000256" key="9">
    <source>
        <dbReference type="SAM" id="SignalP"/>
    </source>
</evidence>
<comment type="caution">
    <text evidence="12">The sequence shown here is derived from an EMBL/GenBank/DDBJ whole genome shotgun (WGS) entry which is preliminary data.</text>
</comment>
<dbReference type="PANTHER" id="PTHR47466:SF1">
    <property type="entry name" value="METALLOPROTEASE MEP1 (AFU_ORTHOLOGUE AFUA_1G07730)-RELATED"/>
    <property type="match status" value="1"/>
</dbReference>
<dbReference type="SUPFAM" id="SSF55486">
    <property type="entry name" value="Metalloproteases ('zincins'), catalytic domain"/>
    <property type="match status" value="1"/>
</dbReference>
<sequence>MKRITLLSLFMTLFAMSSLLAQNETQRVHDHRTCGMEQHMRELLQNPDFAREYARRQAAFNVKYEEIKTQKANGTYERRATLYIPVAVHFPTGSESDRSCLEAHAQTQIDVINADYTKTNADHASNWAAAQSHYPNTTPGSVDVKFCIATKNHPTVSPAIADGNLAVTIGSQSGSYASTDVNTTWAGYMNFVIKNAGDGILGYSPLGGSISGGQCVVMNFGSYGTGSGCTGFVPQAPYNLGRTVTHELGHFYNLDHTFNGGCTGPNDNVADTPAVANATYGTPAPGSVAGCVAGEKALTMNYMDYVNDSHMYMFSAGQATRMEAYFATVASDWKQNVLSCQSPDFTVTANNSPVAVCAGTDPVFNFTFATTNGYNATTNLSVSAGLPAGATATFNPTSMNADGNFTLTLTGSIAAGNYPMTISAAGTTTKTVDVVLNVSAGTPAVPTLTSPANGATNQPLATTLTWGASANSSTYTVQTATDAAFTANVTTNSVSATTYNATGLNSNTQYFWRVKAVNGCGESAYSSVFNFTTATVNCNDQTNSNSVAIPNSTANGTEAAPGVSTITIAAGNNVNITDVNVTIDITYEYINDLRVELEHPDGTKIDLIKNIDDQSGPGAGNHFTQTVLDDAGTTAITAGTAPFTGTFSPENPLNVLNGKTSQGDWKLNVYDQWTDSTGTINSFKLEICGNPVLSIEDDIFADSFAVWPNPNNGNFNIAFNNVNKEAISVELYDIRGRKIFNQEYTQNSSLFNQSFNFNNLDSAIYILKVRKGTKEINKRILIK</sequence>
<dbReference type="InterPro" id="IPR013783">
    <property type="entry name" value="Ig-like_fold"/>
</dbReference>
<evidence type="ECO:0000256" key="7">
    <source>
        <dbReference type="ARBA" id="ARBA00023049"/>
    </source>
</evidence>
<dbReference type="PROSITE" id="PS51829">
    <property type="entry name" value="P_HOMO_B"/>
    <property type="match status" value="1"/>
</dbReference>
<dbReference type="InterPro" id="IPR002884">
    <property type="entry name" value="P_dom"/>
</dbReference>
<evidence type="ECO:0000256" key="2">
    <source>
        <dbReference type="ARBA" id="ARBA00022670"/>
    </source>
</evidence>
<comment type="similarity">
    <text evidence="1">Belongs to the peptidase M43B family.</text>
</comment>
<keyword evidence="13" id="KW-1185">Reference proteome</keyword>